<feature type="region of interest" description="Disordered" evidence="6">
    <location>
        <begin position="953"/>
        <end position="972"/>
    </location>
</feature>
<keyword evidence="2 5" id="KW-0863">Zinc-finger</keyword>
<dbReference type="InterPro" id="IPR015797">
    <property type="entry name" value="NUDIX_hydrolase-like_dom_sf"/>
</dbReference>
<evidence type="ECO:0000259" key="7">
    <source>
        <dbReference type="PROSITE" id="PS50103"/>
    </source>
</evidence>
<feature type="compositionally biased region" description="Polar residues" evidence="6">
    <location>
        <begin position="520"/>
        <end position="530"/>
    </location>
</feature>
<feature type="region of interest" description="Disordered" evidence="6">
    <location>
        <begin position="171"/>
        <end position="278"/>
    </location>
</feature>
<feature type="compositionally biased region" description="Basic and acidic residues" evidence="6">
    <location>
        <begin position="423"/>
        <end position="446"/>
    </location>
</feature>
<evidence type="ECO:0000256" key="6">
    <source>
        <dbReference type="SAM" id="MobiDB-lite"/>
    </source>
</evidence>
<feature type="compositionally biased region" description="Low complexity" evidence="6">
    <location>
        <begin position="960"/>
        <end position="972"/>
    </location>
</feature>
<dbReference type="GO" id="GO:0051252">
    <property type="term" value="P:regulation of RNA metabolic process"/>
    <property type="evidence" value="ECO:0007669"/>
    <property type="project" value="UniProtKB-ARBA"/>
</dbReference>
<gene>
    <name evidence="9" type="ORF">AYI70_g1695</name>
</gene>
<feature type="domain" description="W2" evidence="8">
    <location>
        <begin position="820"/>
        <end position="1027"/>
    </location>
</feature>
<feature type="compositionally biased region" description="Polar residues" evidence="6">
    <location>
        <begin position="740"/>
        <end position="751"/>
    </location>
</feature>
<feature type="compositionally biased region" description="Polar residues" evidence="6">
    <location>
        <begin position="171"/>
        <end position="192"/>
    </location>
</feature>
<sequence length="1027" mass="117442">MSAVNTAGLIVFRAFYNKPVEYLLFSDNYSNNRHWSPPKGKLFESEDEEKSAIRNTCEITGMPAKDIQLKKNFRAKIKYLSGSDIKIAVFYLGRIVDPASSLKSISDCAGISFSWLQLDKALEKVIYQNIKDILNKAEEFIIKNRDSMIKPIPPNRDSAFLKFPNNNAYSNPHAPITSSSHSDYQNRSSRPQSKFVKPSNITSPQYEKKDYSYNQRNSPAFDAIKSPPAPIDSQKPDYNWRAKNTPSIDTSSPVPEDKPDQSVFFKPLSQSPADKDNTWRFRDYEGDWADEDMDSDWEATIAINTSMIKNLSISEKSPISGQQPPTTDNYHSNNYRNNQNYKNNQGYRDNQGYRNSQNYRNNQGYRNSYGDSQNSRNSQNNRDYHNYRDTQSSRDNFSSRDNRSYGDNQYNRDSQNFRNNQTVRDRQPSSESRFNRDSRSYRDGQTNRDSQTSRDPLYYKDGQSNRDNLSQRDNQYHRDSLSNRESQNFQNRRYSPTRNSRSENRSNDYSSNDRFKHNNHSSSDQNGNQENSLYKTKLCEKYVSTGDCPYGSKCVFAHGNSDLRSRPMQNTQSSNNQSQHNQQSQSQLQNNSEFRQPIRTSSNYDARESNPMYKTNLCDRFEKYGNCNLGDRCNFAHGPSELRKRTTNRISDQFPQSNQYSHNNNSNSSSLDYNSSKPSSESRSGNFSQPQKSYNSSSTYFGPRSNPIDSGYINKSSPLLNSSSETAPKPLIPPLRTDKPPTSNTPKSDSLPQKVGVYIPPVRKNSSLSKPPSSMISSNNNSSSMRKKIPIFPADNDSKFNSNKSMKYNSLTNEYKPISENSDTSSFSSNQNTLKQKAKQAEQSLIKTFATYFYGPNPFDTQPPTLIDRPINEELKEVNKIEFKLNLTKKQLILALIVGLFLPTGGKIPKSFALNRMKLLVRIVSAQDQPSILSSLISLYHYGNEQLKTNLFSSNPPSTQDSNNSSQSLKSSKNDIWSAPISNLLMAFYNEDIIDEDYFLDWHSRNKNDSAADPAIDSMEVFAQWLK</sequence>
<dbReference type="SMART" id="SM00356">
    <property type="entry name" value="ZnF_C3H1"/>
    <property type="match status" value="2"/>
</dbReference>
<dbReference type="AlphaFoldDB" id="A0A1R1YBL2"/>
<dbReference type="OrthoDB" id="410307at2759"/>
<keyword evidence="1 5" id="KW-0479">Metal-binding</keyword>
<dbReference type="GO" id="GO:0006167">
    <property type="term" value="P:AMP biosynthetic process"/>
    <property type="evidence" value="ECO:0007669"/>
    <property type="project" value="TreeGrafter"/>
</dbReference>
<dbReference type="Pfam" id="PF02020">
    <property type="entry name" value="W2"/>
    <property type="match status" value="1"/>
</dbReference>
<comment type="caution">
    <text evidence="9">The sequence shown here is derived from an EMBL/GenBank/DDBJ whole genome shotgun (WGS) entry which is preliminary data.</text>
</comment>
<dbReference type="SUPFAM" id="SSF90229">
    <property type="entry name" value="CCCH zinc finger"/>
    <property type="match status" value="2"/>
</dbReference>
<feature type="zinc finger region" description="C3H1-type" evidence="5">
    <location>
        <begin position="612"/>
        <end position="640"/>
    </location>
</feature>
<feature type="compositionally biased region" description="Polar residues" evidence="6">
    <location>
        <begin position="345"/>
        <end position="371"/>
    </location>
</feature>
<feature type="domain" description="C3H1-type" evidence="7">
    <location>
        <begin position="533"/>
        <end position="561"/>
    </location>
</feature>
<dbReference type="InterPro" id="IPR003307">
    <property type="entry name" value="W2_domain"/>
</dbReference>
<dbReference type="InterPro" id="IPR000571">
    <property type="entry name" value="Znf_CCCH"/>
</dbReference>
<proteinExistence type="predicted"/>
<dbReference type="Pfam" id="PF00642">
    <property type="entry name" value="zf-CCCH"/>
    <property type="match status" value="2"/>
</dbReference>
<dbReference type="PROSITE" id="PS50103">
    <property type="entry name" value="ZF_C3H1"/>
    <property type="match status" value="2"/>
</dbReference>
<dbReference type="Proteomes" id="UP000187283">
    <property type="component" value="Unassembled WGS sequence"/>
</dbReference>
<evidence type="ECO:0000313" key="9">
    <source>
        <dbReference type="EMBL" id="OMJ24274.1"/>
    </source>
</evidence>
<dbReference type="PANTHER" id="PTHR21340">
    <property type="entry name" value="DIADENOSINE 5,5-P1,P4-TETRAPHOSPHATE PYROPHOSPHOHYDROLASE MUTT"/>
    <property type="match status" value="1"/>
</dbReference>
<dbReference type="Gene3D" id="3.90.79.10">
    <property type="entry name" value="Nucleoside Triphosphate Pyrophosphohydrolase"/>
    <property type="match status" value="1"/>
</dbReference>
<keyword evidence="4 5" id="KW-0862">Zinc</keyword>
<keyword evidence="10" id="KW-1185">Reference proteome</keyword>
<feature type="domain" description="C3H1-type" evidence="7">
    <location>
        <begin position="612"/>
        <end position="640"/>
    </location>
</feature>
<organism evidence="9 10">
    <name type="scientific">Smittium culicis</name>
    <dbReference type="NCBI Taxonomy" id="133412"/>
    <lineage>
        <taxon>Eukaryota</taxon>
        <taxon>Fungi</taxon>
        <taxon>Fungi incertae sedis</taxon>
        <taxon>Zoopagomycota</taxon>
        <taxon>Kickxellomycotina</taxon>
        <taxon>Harpellomycetes</taxon>
        <taxon>Harpellales</taxon>
        <taxon>Legeriomycetaceae</taxon>
        <taxon>Smittium</taxon>
    </lineage>
</organism>
<dbReference type="GO" id="GO:0006754">
    <property type="term" value="P:ATP biosynthetic process"/>
    <property type="evidence" value="ECO:0007669"/>
    <property type="project" value="TreeGrafter"/>
</dbReference>
<keyword evidence="3" id="KW-0378">Hydrolase</keyword>
<feature type="region of interest" description="Disordered" evidence="6">
    <location>
        <begin position="561"/>
        <end position="610"/>
    </location>
</feature>
<dbReference type="FunFam" id="4.10.1000.10:FF:000003">
    <property type="entry name" value="Zinc finger CCCH domain-containing protein"/>
    <property type="match status" value="2"/>
</dbReference>
<dbReference type="SUPFAM" id="SSF55811">
    <property type="entry name" value="Nudix"/>
    <property type="match status" value="1"/>
</dbReference>
<feature type="region of interest" description="Disordered" evidence="6">
    <location>
        <begin position="653"/>
        <end position="786"/>
    </location>
</feature>
<dbReference type="PROSITE" id="PS51363">
    <property type="entry name" value="W2"/>
    <property type="match status" value="1"/>
</dbReference>
<dbReference type="SUPFAM" id="SSF48371">
    <property type="entry name" value="ARM repeat"/>
    <property type="match status" value="1"/>
</dbReference>
<dbReference type="EMBL" id="LSSN01000375">
    <property type="protein sequence ID" value="OMJ24274.1"/>
    <property type="molecule type" value="Genomic_DNA"/>
</dbReference>
<dbReference type="STRING" id="133412.A0A1R1YBL2"/>
<feature type="compositionally biased region" description="Low complexity" evidence="6">
    <location>
        <begin position="819"/>
        <end position="832"/>
    </location>
</feature>
<feature type="compositionally biased region" description="Low complexity" evidence="6">
    <location>
        <begin position="657"/>
        <end position="679"/>
    </location>
</feature>
<dbReference type="InterPro" id="IPR016024">
    <property type="entry name" value="ARM-type_fold"/>
</dbReference>
<feature type="compositionally biased region" description="Low complexity" evidence="6">
    <location>
        <begin position="329"/>
        <end position="344"/>
    </location>
</feature>
<dbReference type="GO" id="GO:0004081">
    <property type="term" value="F:bis(5'-nucleosyl)-tetraphosphatase (asymmetrical) activity"/>
    <property type="evidence" value="ECO:0007669"/>
    <property type="project" value="TreeGrafter"/>
</dbReference>
<feature type="compositionally biased region" description="Polar residues" evidence="6">
    <location>
        <begin position="242"/>
        <end position="253"/>
    </location>
</feature>
<feature type="compositionally biased region" description="Polar residues" evidence="6">
    <location>
        <begin position="405"/>
        <end position="422"/>
    </location>
</feature>
<evidence type="ECO:0000256" key="2">
    <source>
        <dbReference type="ARBA" id="ARBA00022771"/>
    </source>
</evidence>
<reference evidence="9 10" key="1">
    <citation type="submission" date="2017-01" db="EMBL/GenBank/DDBJ databases">
        <authorList>
            <person name="Mah S.A."/>
            <person name="Swanson W.J."/>
            <person name="Moy G.W."/>
            <person name="Vacquier V.D."/>
        </authorList>
    </citation>
    <scope>NUCLEOTIDE SEQUENCE [LARGE SCALE GENOMIC DNA]</scope>
    <source>
        <strain evidence="9 10">GSMNP</strain>
    </source>
</reference>
<dbReference type="GO" id="GO:0010468">
    <property type="term" value="P:regulation of gene expression"/>
    <property type="evidence" value="ECO:0007669"/>
    <property type="project" value="UniProtKB-ARBA"/>
</dbReference>
<feature type="region of interest" description="Disordered" evidence="6">
    <location>
        <begin position="315"/>
        <end position="530"/>
    </location>
</feature>
<feature type="compositionally biased region" description="Polar residues" evidence="6">
    <location>
        <begin position="315"/>
        <end position="328"/>
    </location>
</feature>
<protein>
    <submittedName>
        <fullName evidence="9">Uncharacterized protein</fullName>
    </submittedName>
</protein>
<evidence type="ECO:0000259" key="8">
    <source>
        <dbReference type="PROSITE" id="PS51363"/>
    </source>
</evidence>
<feature type="compositionally biased region" description="Low complexity" evidence="6">
    <location>
        <begin position="372"/>
        <end position="381"/>
    </location>
</feature>
<name>A0A1R1YBL2_9FUNG</name>
<evidence type="ECO:0000256" key="4">
    <source>
        <dbReference type="ARBA" id="ARBA00022833"/>
    </source>
</evidence>
<feature type="compositionally biased region" description="Low complexity" evidence="6">
    <location>
        <begin position="569"/>
        <end position="592"/>
    </location>
</feature>
<dbReference type="PANTHER" id="PTHR21340:SF0">
    <property type="entry name" value="BIS(5'-NUCLEOSYL)-TETRAPHOSPHATASE [ASYMMETRICAL]"/>
    <property type="match status" value="1"/>
</dbReference>
<dbReference type="InterPro" id="IPR051325">
    <property type="entry name" value="Nudix_hydrolase_domain"/>
</dbReference>
<evidence type="ECO:0000256" key="1">
    <source>
        <dbReference type="ARBA" id="ARBA00022723"/>
    </source>
</evidence>
<dbReference type="GO" id="GO:0008270">
    <property type="term" value="F:zinc ion binding"/>
    <property type="evidence" value="ECO:0007669"/>
    <property type="project" value="UniProtKB-KW"/>
</dbReference>
<feature type="compositionally biased region" description="Polar residues" evidence="6">
    <location>
        <begin position="483"/>
        <end position="499"/>
    </location>
</feature>
<feature type="zinc finger region" description="C3H1-type" evidence="5">
    <location>
        <begin position="533"/>
        <end position="561"/>
    </location>
</feature>
<dbReference type="Gene3D" id="4.10.1000.10">
    <property type="entry name" value="Zinc finger, CCCH-type"/>
    <property type="match status" value="2"/>
</dbReference>
<evidence type="ECO:0000313" key="10">
    <source>
        <dbReference type="Proteomes" id="UP000187283"/>
    </source>
</evidence>
<dbReference type="InterPro" id="IPR036855">
    <property type="entry name" value="Znf_CCCH_sf"/>
</dbReference>
<accession>A0A1R1YBL2</accession>
<feature type="compositionally biased region" description="Polar residues" evidence="6">
    <location>
        <begin position="681"/>
        <end position="700"/>
    </location>
</feature>
<feature type="compositionally biased region" description="Basic and acidic residues" evidence="6">
    <location>
        <begin position="500"/>
        <end position="516"/>
    </location>
</feature>
<evidence type="ECO:0000256" key="3">
    <source>
        <dbReference type="ARBA" id="ARBA00022801"/>
    </source>
</evidence>
<feature type="compositionally biased region" description="Polar residues" evidence="6">
    <location>
        <begin position="713"/>
        <end position="726"/>
    </location>
</feature>
<dbReference type="Gene3D" id="1.25.40.180">
    <property type="match status" value="1"/>
</dbReference>
<evidence type="ECO:0000256" key="5">
    <source>
        <dbReference type="PROSITE-ProRule" id="PRU00723"/>
    </source>
</evidence>
<feature type="compositionally biased region" description="Basic and acidic residues" evidence="6">
    <location>
        <begin position="382"/>
        <end position="404"/>
    </location>
</feature>
<feature type="region of interest" description="Disordered" evidence="6">
    <location>
        <begin position="817"/>
        <end position="838"/>
    </location>
</feature>
<feature type="compositionally biased region" description="Low complexity" evidence="6">
    <location>
        <begin position="763"/>
        <end position="784"/>
    </location>
</feature>